<feature type="active site" evidence="9 10">
    <location>
        <position position="78"/>
    </location>
</feature>
<dbReference type="Gene3D" id="3.40.630.20">
    <property type="entry name" value="Peptidase C15, pyroglutamyl peptidase I-like"/>
    <property type="match status" value="1"/>
</dbReference>
<dbReference type="InterPro" id="IPR016125">
    <property type="entry name" value="Peptidase_C15-like"/>
</dbReference>
<dbReference type="PANTHER" id="PTHR23402">
    <property type="entry name" value="PROTEASE FAMILY C15 PYROGLUTAMYL-PEPTIDASE I-RELATED"/>
    <property type="match status" value="1"/>
</dbReference>
<sequence length="213" mass="23376">MKILVSGFDPFGGEKINPAIESVKLLPDEIKGAKIIKLEIPTVARKSLKKLEEVIEIEKPDVVINVGQAGGRTDITVERVGINMDDFRIKDNEGNQPIDEKIAEDGPDAYLVTIPIKAMVQKMIKNKIPASVSNTAGTFVCNHVCYGMAHLASTKYPNMRTGFIHIPFLPEQVVDKRNMPSMPLEMIAKGLECAIEAIVENKEDIKVEGGATH</sequence>
<dbReference type="PIRSF" id="PIRSF015592">
    <property type="entry name" value="Prld-crbxl_pptds"/>
    <property type="match status" value="1"/>
</dbReference>
<evidence type="ECO:0000256" key="7">
    <source>
        <dbReference type="ARBA" id="ARBA00022801"/>
    </source>
</evidence>
<dbReference type="PANTHER" id="PTHR23402:SF1">
    <property type="entry name" value="PYROGLUTAMYL-PEPTIDASE I"/>
    <property type="match status" value="1"/>
</dbReference>
<feature type="active site" evidence="9">
    <location>
        <position position="165"/>
    </location>
</feature>
<dbReference type="InterPro" id="IPR000816">
    <property type="entry name" value="Peptidase_C15"/>
</dbReference>
<dbReference type="OrthoDB" id="9779738at2"/>
<dbReference type="GO" id="GO:0005829">
    <property type="term" value="C:cytosol"/>
    <property type="evidence" value="ECO:0007669"/>
    <property type="project" value="InterPro"/>
</dbReference>
<dbReference type="NCBIfam" id="NF009676">
    <property type="entry name" value="PRK13197.1"/>
    <property type="match status" value="1"/>
</dbReference>
<dbReference type="NCBIfam" id="TIGR00504">
    <property type="entry name" value="pyro_pdase"/>
    <property type="match status" value="1"/>
</dbReference>
<dbReference type="GO" id="GO:0006508">
    <property type="term" value="P:proteolysis"/>
    <property type="evidence" value="ECO:0007669"/>
    <property type="project" value="UniProtKB-KW"/>
</dbReference>
<dbReference type="MEROPS" id="C15.001"/>
<dbReference type="AlphaFoldDB" id="A0A0B4RZW8"/>
<keyword evidence="5 9" id="KW-0963">Cytoplasm</keyword>
<dbReference type="FunFam" id="3.40.630.20:FF:000001">
    <property type="entry name" value="Pyrrolidone-carboxylate peptidase"/>
    <property type="match status" value="1"/>
</dbReference>
<proteinExistence type="inferred from homology"/>
<comment type="catalytic activity">
    <reaction evidence="1 9 10">
        <text>Release of an N-terminal pyroglutamyl group from a polypeptide, the second amino acid generally not being Pro.</text>
        <dbReference type="EC" id="3.4.19.3"/>
    </reaction>
</comment>
<evidence type="ECO:0000256" key="11">
    <source>
        <dbReference type="PROSITE-ProRule" id="PRU10077"/>
    </source>
</evidence>
<comment type="function">
    <text evidence="2 9">Removes 5-oxoproline from various penultimate amino acid residues except L-proline.</text>
</comment>
<keyword evidence="7 9" id="KW-0378">Hydrolase</keyword>
<evidence type="ECO:0000256" key="2">
    <source>
        <dbReference type="ARBA" id="ARBA00002280"/>
    </source>
</evidence>
<gene>
    <name evidence="9" type="primary">pcp</name>
    <name evidence="12" type="ORF">NW74_00560</name>
</gene>
<keyword evidence="13" id="KW-1185">Reference proteome</keyword>
<dbReference type="PRINTS" id="PR00706">
    <property type="entry name" value="PYROGLUPTASE"/>
</dbReference>
<evidence type="ECO:0000256" key="8">
    <source>
        <dbReference type="ARBA" id="ARBA00022807"/>
    </source>
</evidence>
<comment type="subunit">
    <text evidence="9">Homotetramer.</text>
</comment>
<evidence type="ECO:0000313" key="13">
    <source>
        <dbReference type="Proteomes" id="UP000031386"/>
    </source>
</evidence>
<dbReference type="STRING" id="33033.NW74_00560"/>
<evidence type="ECO:0000256" key="5">
    <source>
        <dbReference type="ARBA" id="ARBA00022490"/>
    </source>
</evidence>
<evidence type="ECO:0000256" key="3">
    <source>
        <dbReference type="ARBA" id="ARBA00004496"/>
    </source>
</evidence>
<dbReference type="PROSITE" id="PS01333">
    <property type="entry name" value="PYRASE_GLU"/>
    <property type="match status" value="1"/>
</dbReference>
<dbReference type="Pfam" id="PF01470">
    <property type="entry name" value="Peptidase_C15"/>
    <property type="match status" value="1"/>
</dbReference>
<dbReference type="RefSeq" id="WP_041953283.1">
    <property type="nucleotide sequence ID" value="NZ_CAJPUJ010000059.1"/>
</dbReference>
<dbReference type="InterPro" id="IPR029762">
    <property type="entry name" value="PGP-I_bact-type"/>
</dbReference>
<dbReference type="KEGG" id="pmic:NW74_00560"/>
<dbReference type="GO" id="GO:0016920">
    <property type="term" value="F:pyroglutamyl-peptidase activity"/>
    <property type="evidence" value="ECO:0007669"/>
    <property type="project" value="UniProtKB-UniRule"/>
</dbReference>
<dbReference type="SUPFAM" id="SSF53182">
    <property type="entry name" value="Pyrrolidone carboxyl peptidase (pyroglutamate aminopeptidase)"/>
    <property type="match status" value="1"/>
</dbReference>
<evidence type="ECO:0000256" key="10">
    <source>
        <dbReference type="PROSITE-ProRule" id="PRU10076"/>
    </source>
</evidence>
<dbReference type="InterPro" id="IPR033693">
    <property type="entry name" value="PGPEP1_Glu_AS"/>
</dbReference>
<comment type="subcellular location">
    <subcellularLocation>
        <location evidence="3 9">Cytoplasm</location>
    </subcellularLocation>
</comment>
<dbReference type="CDD" id="cd00501">
    <property type="entry name" value="Peptidase_C15"/>
    <property type="match status" value="1"/>
</dbReference>
<dbReference type="EC" id="3.4.19.3" evidence="9"/>
<dbReference type="HAMAP" id="MF_00417">
    <property type="entry name" value="Pyrrolid_peptidase"/>
    <property type="match status" value="1"/>
</dbReference>
<dbReference type="EMBL" id="CP009761">
    <property type="protein sequence ID" value="AIZ35966.1"/>
    <property type="molecule type" value="Genomic_DNA"/>
</dbReference>
<organism evidence="12 13">
    <name type="scientific">Parvimonas micra</name>
    <dbReference type="NCBI Taxonomy" id="33033"/>
    <lineage>
        <taxon>Bacteria</taxon>
        <taxon>Bacillati</taxon>
        <taxon>Bacillota</taxon>
        <taxon>Tissierellia</taxon>
        <taxon>Tissierellales</taxon>
        <taxon>Peptoniphilaceae</taxon>
        <taxon>Parvimonas</taxon>
    </lineage>
</organism>
<feature type="active site" evidence="9 11">
    <location>
        <position position="141"/>
    </location>
</feature>
<evidence type="ECO:0000256" key="6">
    <source>
        <dbReference type="ARBA" id="ARBA00022670"/>
    </source>
</evidence>
<accession>A0A0B4RZW8</accession>
<reference evidence="12 13" key="1">
    <citation type="submission" date="2014-10" db="EMBL/GenBank/DDBJ databases">
        <title>Complete genome sequence of Parvimonas micra KCOM 1535 (= ChDC B708).</title>
        <authorList>
            <person name="Kook J.-K."/>
            <person name="Park S.-N."/>
            <person name="Lim Y.K."/>
            <person name="Roh H."/>
        </authorList>
    </citation>
    <scope>NUCLEOTIDE SEQUENCE [LARGE SCALE GENOMIC DNA]</scope>
    <source>
        <strain evidence="13">KCOM 1535 / ChDC B708</strain>
    </source>
</reference>
<name>A0A0B4RZW8_9FIRM</name>
<keyword evidence="8 9" id="KW-0788">Thiol protease</keyword>
<evidence type="ECO:0000256" key="9">
    <source>
        <dbReference type="HAMAP-Rule" id="MF_00417"/>
    </source>
</evidence>
<dbReference type="Proteomes" id="UP000031386">
    <property type="component" value="Chromosome"/>
</dbReference>
<dbReference type="InterPro" id="IPR033694">
    <property type="entry name" value="PGPEP1_Cys_AS"/>
</dbReference>
<comment type="similarity">
    <text evidence="4 9">Belongs to the peptidase C15 family.</text>
</comment>
<dbReference type="InterPro" id="IPR036440">
    <property type="entry name" value="Peptidase_C15-like_sf"/>
</dbReference>
<keyword evidence="6 9" id="KW-0645">Protease</keyword>
<protein>
    <recommendedName>
        <fullName evidence="9">Pyrrolidone-carboxylate peptidase</fullName>
        <ecNumber evidence="9">3.4.19.3</ecNumber>
    </recommendedName>
    <alternativeName>
        <fullName evidence="9">5-oxoprolyl-peptidase</fullName>
    </alternativeName>
    <alternativeName>
        <fullName evidence="9">Pyroglutamyl-peptidase I</fullName>
        <shortName evidence="9">PGP-I</shortName>
        <shortName evidence="9">Pyrase</shortName>
    </alternativeName>
</protein>
<evidence type="ECO:0000256" key="4">
    <source>
        <dbReference type="ARBA" id="ARBA00006641"/>
    </source>
</evidence>
<dbReference type="PROSITE" id="PS01334">
    <property type="entry name" value="PYRASE_CYS"/>
    <property type="match status" value="1"/>
</dbReference>
<evidence type="ECO:0000313" key="12">
    <source>
        <dbReference type="EMBL" id="AIZ35966.1"/>
    </source>
</evidence>
<evidence type="ECO:0000256" key="1">
    <source>
        <dbReference type="ARBA" id="ARBA00001770"/>
    </source>
</evidence>